<dbReference type="EMBL" id="BK032548">
    <property type="protein sequence ID" value="DAF46960.1"/>
    <property type="molecule type" value="Genomic_DNA"/>
</dbReference>
<evidence type="ECO:0000313" key="1">
    <source>
        <dbReference type="EMBL" id="DAF46960.1"/>
    </source>
</evidence>
<organism evidence="1">
    <name type="scientific">virus sp. ctH0t1</name>
    <dbReference type="NCBI Taxonomy" id="2827986"/>
    <lineage>
        <taxon>Viruses</taxon>
    </lineage>
</organism>
<protein>
    <submittedName>
        <fullName evidence="1">Capsid protein</fullName>
    </submittedName>
</protein>
<accession>A0A8S5S7N5</accession>
<dbReference type="Gene3D" id="2.60.120.20">
    <property type="match status" value="1"/>
</dbReference>
<name>A0A8S5S7N5_9VIRU</name>
<dbReference type="InterPro" id="IPR029053">
    <property type="entry name" value="Viral_coat"/>
</dbReference>
<proteinExistence type="predicted"/>
<reference evidence="1" key="1">
    <citation type="journal article" date="2021" name="Proc. Natl. Acad. Sci. U.S.A.">
        <title>A Catalog of Tens of Thousands of Viruses from Human Metagenomes Reveals Hidden Associations with Chronic Diseases.</title>
        <authorList>
            <person name="Tisza M.J."/>
            <person name="Buck C.B."/>
        </authorList>
    </citation>
    <scope>NUCLEOTIDE SEQUENCE</scope>
    <source>
        <strain evidence="1">CtH0t1</strain>
    </source>
</reference>
<sequence>MAYRKKTYKRTYKKRTYKKPLKSMVRSMILKSQETKELTYPYTNVGGTNLTSIGYGSTSAVVGFFGAVPQGVNDGQRIGNSLYARGVYINLALQNANATLEYYNNVRCLVFQPKKGMSTNIQPSSTATFVQSVLSGQGSSITQWAGFVDTDRFQVLYDKMWYIPSVPQDGSSTSTQPTTRFIRKFIKVNRKMQWDDSGIINNDVYMILLSDSSSAPNPGCIAGNIRIYYKDA</sequence>